<dbReference type="InterPro" id="IPR023485">
    <property type="entry name" value="Ptyr_pPase"/>
</dbReference>
<dbReference type="AlphaFoldDB" id="A0A563VVM0"/>
<evidence type="ECO:0000313" key="3">
    <source>
        <dbReference type="Proteomes" id="UP000320055"/>
    </source>
</evidence>
<protein>
    <recommendedName>
        <fullName evidence="1">Phosphotyrosine protein phosphatase I domain-containing protein</fullName>
    </recommendedName>
</protein>
<name>A0A563VVM0_9CYAN</name>
<dbReference type="Pfam" id="PF01451">
    <property type="entry name" value="LMWPc"/>
    <property type="match status" value="1"/>
</dbReference>
<dbReference type="SUPFAM" id="SSF52788">
    <property type="entry name" value="Phosphotyrosine protein phosphatases I"/>
    <property type="match status" value="1"/>
</dbReference>
<dbReference type="OrthoDB" id="7210484at2"/>
<dbReference type="InterPro" id="IPR016919">
    <property type="entry name" value="UCP029416_PTP"/>
</dbReference>
<sequence length="114" mass="13421">MNRLNILFVCSKNKWRSPTAETIYRHDIRLNVRSAGTSASAIKRISEKNINWADLILVMENKHKKRIISEYNYLELPQIIVLDIPDDYQYMDRELISIIETSLEDILNNITNLE</sequence>
<proteinExistence type="predicted"/>
<dbReference type="RefSeq" id="WP_144874224.1">
    <property type="nucleotide sequence ID" value="NZ_LR214073.1"/>
</dbReference>
<gene>
    <name evidence="2" type="ORF">H1P_3360002</name>
</gene>
<dbReference type="Proteomes" id="UP000320055">
    <property type="component" value="Unassembled WGS sequence"/>
</dbReference>
<keyword evidence="3" id="KW-1185">Reference proteome</keyword>
<dbReference type="PIRSF" id="PIRSF029416">
    <property type="entry name" value="UCP029416_PTP"/>
    <property type="match status" value="1"/>
</dbReference>
<feature type="domain" description="Phosphotyrosine protein phosphatase I" evidence="1">
    <location>
        <begin position="4"/>
        <end position="109"/>
    </location>
</feature>
<evidence type="ECO:0000313" key="2">
    <source>
        <dbReference type="EMBL" id="VEP15445.1"/>
    </source>
</evidence>
<organism evidence="2 3">
    <name type="scientific">Hyella patelloides LEGE 07179</name>
    <dbReference type="NCBI Taxonomy" id="945734"/>
    <lineage>
        <taxon>Bacteria</taxon>
        <taxon>Bacillati</taxon>
        <taxon>Cyanobacteriota</taxon>
        <taxon>Cyanophyceae</taxon>
        <taxon>Pleurocapsales</taxon>
        <taxon>Hyellaceae</taxon>
        <taxon>Hyella</taxon>
    </lineage>
</organism>
<dbReference type="Gene3D" id="3.40.50.2300">
    <property type="match status" value="1"/>
</dbReference>
<reference evidence="2 3" key="1">
    <citation type="submission" date="2019-01" db="EMBL/GenBank/DDBJ databases">
        <authorList>
            <person name="Brito A."/>
        </authorList>
    </citation>
    <scope>NUCLEOTIDE SEQUENCE [LARGE SCALE GENOMIC DNA]</scope>
    <source>
        <strain evidence="2">1</strain>
    </source>
</reference>
<dbReference type="EMBL" id="CAACVJ010000264">
    <property type="protein sequence ID" value="VEP15445.1"/>
    <property type="molecule type" value="Genomic_DNA"/>
</dbReference>
<dbReference type="InterPro" id="IPR036196">
    <property type="entry name" value="Ptyr_pPase_sf"/>
</dbReference>
<evidence type="ECO:0000259" key="1">
    <source>
        <dbReference type="SMART" id="SM00226"/>
    </source>
</evidence>
<dbReference type="SMART" id="SM00226">
    <property type="entry name" value="LMWPc"/>
    <property type="match status" value="1"/>
</dbReference>
<accession>A0A563VVM0</accession>